<dbReference type="InterPro" id="IPR011009">
    <property type="entry name" value="Kinase-like_dom_sf"/>
</dbReference>
<dbReference type="FunFam" id="3.30.1010.10:FF:000014">
    <property type="entry name" value="Phosphatidylinositol 4-kinase STT4"/>
    <property type="match status" value="1"/>
</dbReference>
<dbReference type="GO" id="GO:0046854">
    <property type="term" value="P:phosphatidylinositol phosphate biosynthetic process"/>
    <property type="evidence" value="ECO:0007669"/>
    <property type="project" value="InterPro"/>
</dbReference>
<proteinExistence type="inferred from homology"/>
<dbReference type="InterPro" id="IPR042236">
    <property type="entry name" value="PI3K_accessory_sf"/>
</dbReference>
<evidence type="ECO:0000256" key="1">
    <source>
        <dbReference type="ARBA" id="ARBA00001686"/>
    </source>
</evidence>
<keyword evidence="5" id="KW-0547">Nucleotide-binding</keyword>
<keyword evidence="11" id="KW-1185">Reference proteome</keyword>
<dbReference type="InterPro" id="IPR045495">
    <property type="entry name" value="PI4K_N"/>
</dbReference>
<dbReference type="SUPFAM" id="SSF56112">
    <property type="entry name" value="Protein kinase-like (PK-like)"/>
    <property type="match status" value="1"/>
</dbReference>
<accession>A0AAN7UQQ9</accession>
<evidence type="ECO:0000256" key="2">
    <source>
        <dbReference type="ARBA" id="ARBA00006209"/>
    </source>
</evidence>
<dbReference type="Pfam" id="PF00613">
    <property type="entry name" value="PI3Ka"/>
    <property type="match status" value="1"/>
</dbReference>
<dbReference type="PROSITE" id="PS00916">
    <property type="entry name" value="PI3_4_KINASE_2"/>
    <property type="match status" value="1"/>
</dbReference>
<dbReference type="PROSITE" id="PS51545">
    <property type="entry name" value="PIK_HELICAL"/>
    <property type="match status" value="1"/>
</dbReference>
<gene>
    <name evidence="10" type="ORF">RRF57_005699</name>
</gene>
<dbReference type="EMBL" id="JAWHQM010000013">
    <property type="protein sequence ID" value="KAK5629984.1"/>
    <property type="molecule type" value="Genomic_DNA"/>
</dbReference>
<dbReference type="Gene3D" id="1.10.1070.11">
    <property type="entry name" value="Phosphatidylinositol 3-/4-kinase, catalytic domain"/>
    <property type="match status" value="1"/>
</dbReference>
<evidence type="ECO:0000256" key="6">
    <source>
        <dbReference type="ARBA" id="ARBA00022777"/>
    </source>
</evidence>
<dbReference type="InterPro" id="IPR000403">
    <property type="entry name" value="PI3/4_kinase_cat_dom"/>
</dbReference>
<protein>
    <recommendedName>
        <fullName evidence="3">1-phosphatidylinositol 4-kinase</fullName>
        <ecNumber evidence="3">2.7.1.67</ecNumber>
    </recommendedName>
</protein>
<dbReference type="InterPro" id="IPR018936">
    <property type="entry name" value="PI3/4_kinase_CS"/>
</dbReference>
<name>A0AAN7UQQ9_9PEZI</name>
<keyword evidence="7" id="KW-0067">ATP-binding</keyword>
<dbReference type="EC" id="2.7.1.67" evidence="3"/>
<dbReference type="Proteomes" id="UP001305414">
    <property type="component" value="Unassembled WGS sequence"/>
</dbReference>
<organism evidence="10 11">
    <name type="scientific">Xylaria bambusicola</name>
    <dbReference type="NCBI Taxonomy" id="326684"/>
    <lineage>
        <taxon>Eukaryota</taxon>
        <taxon>Fungi</taxon>
        <taxon>Dikarya</taxon>
        <taxon>Ascomycota</taxon>
        <taxon>Pezizomycotina</taxon>
        <taxon>Sordariomycetes</taxon>
        <taxon>Xylariomycetidae</taxon>
        <taxon>Xylariales</taxon>
        <taxon>Xylariaceae</taxon>
        <taxon>Xylaria</taxon>
    </lineage>
</organism>
<evidence type="ECO:0000256" key="5">
    <source>
        <dbReference type="ARBA" id="ARBA00022741"/>
    </source>
</evidence>
<evidence type="ECO:0000259" key="9">
    <source>
        <dbReference type="PROSITE" id="PS51545"/>
    </source>
</evidence>
<dbReference type="SMART" id="SM00146">
    <property type="entry name" value="PI3Kc"/>
    <property type="match status" value="1"/>
</dbReference>
<dbReference type="PROSITE" id="PS00915">
    <property type="entry name" value="PI3_4_KINASE_1"/>
    <property type="match status" value="1"/>
</dbReference>
<dbReference type="PROSITE" id="PS50290">
    <property type="entry name" value="PI3_4_KINASE_3"/>
    <property type="match status" value="1"/>
</dbReference>
<dbReference type="PANTHER" id="PTHR10048:SF15">
    <property type="entry name" value="PHOSPHATIDYLINOSITOL 4-KINASE ALPHA"/>
    <property type="match status" value="1"/>
</dbReference>
<keyword evidence="4" id="KW-0808">Transferase</keyword>
<feature type="domain" description="PIK helical" evidence="9">
    <location>
        <begin position="1445"/>
        <end position="1631"/>
    </location>
</feature>
<dbReference type="Pfam" id="PF00454">
    <property type="entry name" value="PI3_PI4_kinase"/>
    <property type="match status" value="1"/>
</dbReference>
<comment type="catalytic activity">
    <reaction evidence="1">
        <text>a 1,2-diacyl-sn-glycero-3-phospho-(1D-myo-inositol) + ATP = a 1,2-diacyl-sn-glycero-3-phospho-(1D-myo-inositol 4-phosphate) + ADP + H(+)</text>
        <dbReference type="Rhea" id="RHEA:19877"/>
        <dbReference type="ChEBI" id="CHEBI:15378"/>
        <dbReference type="ChEBI" id="CHEBI:30616"/>
        <dbReference type="ChEBI" id="CHEBI:57880"/>
        <dbReference type="ChEBI" id="CHEBI:58178"/>
        <dbReference type="ChEBI" id="CHEBI:456216"/>
        <dbReference type="EC" id="2.7.1.67"/>
    </reaction>
</comment>
<dbReference type="Gene3D" id="1.25.40.70">
    <property type="entry name" value="Phosphatidylinositol 3-kinase, accessory domain (PIK)"/>
    <property type="match status" value="1"/>
</dbReference>
<dbReference type="SMART" id="SM00145">
    <property type="entry name" value="PI3Ka"/>
    <property type="match status" value="1"/>
</dbReference>
<dbReference type="SUPFAM" id="SSF48371">
    <property type="entry name" value="ARM repeat"/>
    <property type="match status" value="1"/>
</dbReference>
<evidence type="ECO:0000256" key="4">
    <source>
        <dbReference type="ARBA" id="ARBA00022679"/>
    </source>
</evidence>
<dbReference type="InterPro" id="IPR036940">
    <property type="entry name" value="PI3/4_kinase_cat_sf"/>
</dbReference>
<dbReference type="Pfam" id="PF19274">
    <property type="entry name" value="PI4K_N"/>
    <property type="match status" value="1"/>
</dbReference>
<feature type="domain" description="PI3K/PI4K catalytic" evidence="8">
    <location>
        <begin position="1731"/>
        <end position="1998"/>
    </location>
</feature>
<comment type="similarity">
    <text evidence="2">Belongs to the PI3/PI4-kinase family. Type III PI4K subfamily.</text>
</comment>
<dbReference type="InterPro" id="IPR015433">
    <property type="entry name" value="PI3/4_kinase"/>
</dbReference>
<evidence type="ECO:0000256" key="3">
    <source>
        <dbReference type="ARBA" id="ARBA00012169"/>
    </source>
</evidence>
<dbReference type="FunFam" id="1.25.40.70:FF:000011">
    <property type="entry name" value="Phosphatidylinositol 4-kinase alpha"/>
    <property type="match status" value="1"/>
</dbReference>
<dbReference type="GO" id="GO:0005737">
    <property type="term" value="C:cytoplasm"/>
    <property type="evidence" value="ECO:0007669"/>
    <property type="project" value="TreeGrafter"/>
</dbReference>
<reference evidence="10 11" key="1">
    <citation type="submission" date="2023-10" db="EMBL/GenBank/DDBJ databases">
        <title>Draft genome sequence of Xylaria bambusicola isolate GMP-LS, the root and basal stem rot pathogen of sugarcane in Indonesia.</title>
        <authorList>
            <person name="Selvaraj P."/>
            <person name="Muralishankar V."/>
            <person name="Muruganantham S."/>
            <person name="Sp S."/>
            <person name="Haryani S."/>
            <person name="Lau K.J.X."/>
            <person name="Naqvi N.I."/>
        </authorList>
    </citation>
    <scope>NUCLEOTIDE SEQUENCE [LARGE SCALE GENOMIC DNA]</scope>
    <source>
        <strain evidence="10">GMP-LS</strain>
    </source>
</reference>
<dbReference type="GO" id="GO:0005524">
    <property type="term" value="F:ATP binding"/>
    <property type="evidence" value="ECO:0007669"/>
    <property type="project" value="UniProtKB-KW"/>
</dbReference>
<comment type="caution">
    <text evidence="10">The sequence shown here is derived from an EMBL/GenBank/DDBJ whole genome shotgun (WGS) entry which is preliminary data.</text>
</comment>
<evidence type="ECO:0000313" key="10">
    <source>
        <dbReference type="EMBL" id="KAK5629984.1"/>
    </source>
</evidence>
<dbReference type="GO" id="GO:0005886">
    <property type="term" value="C:plasma membrane"/>
    <property type="evidence" value="ECO:0007669"/>
    <property type="project" value="TreeGrafter"/>
</dbReference>
<dbReference type="InterPro" id="IPR016024">
    <property type="entry name" value="ARM-type_fold"/>
</dbReference>
<dbReference type="CDD" id="cd05167">
    <property type="entry name" value="PI4Kc_III_alpha"/>
    <property type="match status" value="1"/>
</dbReference>
<evidence type="ECO:0000256" key="7">
    <source>
        <dbReference type="ARBA" id="ARBA00022840"/>
    </source>
</evidence>
<dbReference type="Gene3D" id="3.30.1010.10">
    <property type="entry name" value="Phosphatidylinositol 3-kinase Catalytic Subunit, Chain A, domain 4"/>
    <property type="match status" value="1"/>
</dbReference>
<sequence length="2014" mass="225392">MEYWHSSFKVIWRASTRLLLNSIVAERNRRLFTIVAQSRICALLARCSQIPEGAPATVWANFDALHVTGVCSAIMVRNIRQRALEKIAALSASNSTTSFDRSDLDRLCRATSLHSRTKEAVNGAVKNTPPSLGQIPMTIREYEVLIALCKTAPMVQSCQSAQKLVNQLTPYILESHVQSFLPSPSFNRIEPSPNETLTTSLTAALLSLGSHHENLHETVSDNIWGFLASLKAAIQNIAPPRPEGDSEQNLEDAIRTATLTISLLGFLDAASARADFWRNGGRLALIQRVRNLLSDSFLTTVDGAFSTIRNSHSSDRQVKEWKRCLRHYASKGRPLGPMLLQRSFTWLLVAATSLLTVDAKLLRDAHILDVLISDDGVLKPDSLSSRDVNFQSIEMYAGLAQEEMERVEASADFLELAPASQQRLAHAVKASALISFLNCSILNEEAADPDRLMNWLAETLESDQLSDDTLASVVPRAMAVLARFMPDYAPTVTRLLPRFIVQTAPSANIVAITSKCLAFTLHKLSNDAVISTLYTLGNVLSPSPEHVVPNGSTADLAEENTGSSNIYQGRQSTGSDISLKIQSEGDTTVVYSNIIQTICCIAKACDDEKITALAQAMLLQKLTRVNQAVDAHILVGASILSLNSGQLEFRSLLRLYSKICHVAVAEDDPILLGAVMKARNHIAANIKRDSPLFDIYLEYMLEDLVSKGDIHQSNHMKETDIEFAAQEIAQLLQPLATLMATNDFAANMSSQDDDGFALIRDAWFNIVVHGFTPTTERGKKYINELRHMAIHSPPLVAEQRGEQIESDIELNTVLRRANTSEREAKQKKSLASLIPSRASHIRNLSYRKVIFLQAAYLVESLRADSGDCTKALSYFLEPSMRKDDVRNVMEGIASAVIERYLDKTLDAKIAMFSAHYAASQLAKIFCGCCHRIQRVQQAAFYCADKMVRAVPSALCQKSSLFALLELLSLMWLSCFQAETELYSPQSVFTSELGQVTVELSDDFAFRKTTLNNLYKQAKSWVALAINLAPTDVKGLLQTYLSEFDDEGAYGHMSLGRSFAVEMGSAIPATDQRLTSMDRIGETTINTASDFIAQYTTRQEYRYGETLPNQGVDLLNVMPMVRRNSFMKSAPSDRADAVAALAHVASRLTGKKITPLQDVRDILRRAAALLCRSQKDESAVTHYLVTIPFHIFSKESIKFGVSLWLGVIHENPRMEPRLLSEIAQQWEVTIQKKLGLFNPSFMHPDPFFLRQEFAPSNNEGLNKQRQQIHNLLAPHTHLMHFFNSHFNATRLGSSDTQRVFLRLLDLTLDALKSSISHPLAREIRLRIILFSLKVLRVSETVGVTAQVRLKDKILSAGLSWFKFAPKWSFGSNSLQLKTEVKLINDIKNGLMAVSHIAHAQPINGLVSIAQKESLFEILLDSEQARLNVWIYPLNEGHLLRPEIMTSHGKATLEAALKPLIRVAWAESPSLAIELVSRFTMPSVHQEVRWLLLNFPAKALCDAEALSILFGGELPQDVRFQLKYLLYWTPINPVTATTYFLPAYKNHPFLIQYAMRALEYHPIDVTFFYVPQIVQSLRFDALGYVERYIIETAQFSQLFAHQIIWNMKANSYKDDDATIPDAIKPALDDVMTKLVDSFSGEAKSFYEREFAFFDEVTSISGKLKPLIKRDKPEKKQKIEEELRKIQVAVGVYLPSNPDGVVIGIDRKSGKPLQSHAKAPFMATFRIQKSLSGVEESEEMVEEVGKKRELQPQKTVEVWQSAIFKVGDDCRQDVLALQMIAAFRGIFHNVGLDVFVFPYRVTATAPGCGVIDVLPNSISRDMLGREAVNGLYDYFISKYGNEDSLRFQHARSNFVKSMAAYSIISFLLQFKDRHNGNIMIDDAGHILHIDFGFCFDIAPGGVKFERAPFKLTNEMILVMGGNIEHQAFKSFEELCVKAFLACRPYAEKLSQIVLLMMESGLPCFKPESVNHFRERFVLEKNEREAAEFVKDLVRRSAGSYSTMVYDQFQLMTNGIPY</sequence>
<dbReference type="PANTHER" id="PTHR10048">
    <property type="entry name" value="PHOSPHATIDYLINOSITOL KINASE"/>
    <property type="match status" value="1"/>
</dbReference>
<keyword evidence="6" id="KW-0418">Kinase</keyword>
<dbReference type="GO" id="GO:0048015">
    <property type="term" value="P:phosphatidylinositol-mediated signaling"/>
    <property type="evidence" value="ECO:0007669"/>
    <property type="project" value="TreeGrafter"/>
</dbReference>
<dbReference type="InterPro" id="IPR001263">
    <property type="entry name" value="PI3K_accessory_dom"/>
</dbReference>
<dbReference type="FunFam" id="1.10.1070.11:FF:000022">
    <property type="entry name" value="Phosphatidylinositol 4-kinase stt4"/>
    <property type="match status" value="1"/>
</dbReference>
<dbReference type="GO" id="GO:0004430">
    <property type="term" value="F:1-phosphatidylinositol 4-kinase activity"/>
    <property type="evidence" value="ECO:0007669"/>
    <property type="project" value="UniProtKB-EC"/>
</dbReference>
<evidence type="ECO:0000313" key="11">
    <source>
        <dbReference type="Proteomes" id="UP001305414"/>
    </source>
</evidence>
<evidence type="ECO:0000259" key="8">
    <source>
        <dbReference type="PROSITE" id="PS50290"/>
    </source>
</evidence>